<dbReference type="eggNOG" id="COG0609">
    <property type="taxonomic scope" value="Bacteria"/>
</dbReference>
<dbReference type="AlphaFoldDB" id="B6WQT5"/>
<dbReference type="HOGENOM" id="CLU_013016_0_1_7"/>
<dbReference type="PANTHER" id="PTHR30472:SF25">
    <property type="entry name" value="ABC TRANSPORTER PERMEASE PROTEIN MJ0876-RELATED"/>
    <property type="match status" value="1"/>
</dbReference>
<evidence type="ECO:0000256" key="7">
    <source>
        <dbReference type="ARBA" id="ARBA00023136"/>
    </source>
</evidence>
<accession>B6WQT5</accession>
<keyword evidence="4" id="KW-1003">Cell membrane</keyword>
<dbReference type="SUPFAM" id="SSF81345">
    <property type="entry name" value="ABC transporter involved in vitamin B12 uptake, BtuC"/>
    <property type="match status" value="1"/>
</dbReference>
<feature type="transmembrane region" description="Helical" evidence="8">
    <location>
        <begin position="373"/>
        <end position="390"/>
    </location>
</feature>
<keyword evidence="5 8" id="KW-0812">Transmembrane</keyword>
<feature type="transmembrane region" description="Helical" evidence="8">
    <location>
        <begin position="402"/>
        <end position="420"/>
    </location>
</feature>
<dbReference type="GO" id="GO:0005886">
    <property type="term" value="C:plasma membrane"/>
    <property type="evidence" value="ECO:0007669"/>
    <property type="project" value="UniProtKB-SubCell"/>
</dbReference>
<dbReference type="STRING" id="901.DESPIGER_0076"/>
<evidence type="ECO:0000256" key="8">
    <source>
        <dbReference type="SAM" id="Phobius"/>
    </source>
</evidence>
<dbReference type="InterPro" id="IPR037294">
    <property type="entry name" value="ABC_BtuC-like"/>
</dbReference>
<feature type="transmembrane region" description="Helical" evidence="8">
    <location>
        <begin position="178"/>
        <end position="200"/>
    </location>
</feature>
<dbReference type="EMBL" id="ABXU01000020">
    <property type="protein sequence ID" value="EEB34664.1"/>
    <property type="molecule type" value="Genomic_DNA"/>
</dbReference>
<evidence type="ECO:0000313" key="9">
    <source>
        <dbReference type="EMBL" id="EEB34664.1"/>
    </source>
</evidence>
<protein>
    <submittedName>
        <fullName evidence="9">Iron chelate uptake ABC transporter, FeCT family, permease protein</fullName>
    </submittedName>
</protein>
<comment type="subcellular location">
    <subcellularLocation>
        <location evidence="1">Cell membrane</location>
        <topology evidence="1">Multi-pass membrane protein</topology>
    </subcellularLocation>
</comment>
<keyword evidence="7 8" id="KW-0472">Membrane</keyword>
<gene>
    <name evidence="9" type="ORF">DESPIG_00414</name>
</gene>
<organism evidence="9 10">
    <name type="scientific">Desulfovibrio piger ATCC 29098</name>
    <dbReference type="NCBI Taxonomy" id="411464"/>
    <lineage>
        <taxon>Bacteria</taxon>
        <taxon>Pseudomonadati</taxon>
        <taxon>Thermodesulfobacteriota</taxon>
        <taxon>Desulfovibrionia</taxon>
        <taxon>Desulfovibrionales</taxon>
        <taxon>Desulfovibrionaceae</taxon>
        <taxon>Desulfovibrio</taxon>
    </lineage>
</organism>
<evidence type="ECO:0000256" key="6">
    <source>
        <dbReference type="ARBA" id="ARBA00022989"/>
    </source>
</evidence>
<feature type="transmembrane region" description="Helical" evidence="8">
    <location>
        <begin position="145"/>
        <end position="166"/>
    </location>
</feature>
<dbReference type="Gene3D" id="1.10.3470.10">
    <property type="entry name" value="ABC transporter involved in vitamin B12 uptake, BtuC"/>
    <property type="match status" value="1"/>
</dbReference>
<evidence type="ECO:0000256" key="1">
    <source>
        <dbReference type="ARBA" id="ARBA00004651"/>
    </source>
</evidence>
<dbReference type="Proteomes" id="UP000003676">
    <property type="component" value="Unassembled WGS sequence"/>
</dbReference>
<feature type="transmembrane region" description="Helical" evidence="8">
    <location>
        <begin position="331"/>
        <end position="361"/>
    </location>
</feature>
<evidence type="ECO:0000256" key="3">
    <source>
        <dbReference type="ARBA" id="ARBA00022448"/>
    </source>
</evidence>
<proteinExistence type="inferred from homology"/>
<comment type="caution">
    <text evidence="9">The sequence shown here is derived from an EMBL/GenBank/DDBJ whole genome shotgun (WGS) entry which is preliminary data.</text>
</comment>
<dbReference type="PANTHER" id="PTHR30472">
    <property type="entry name" value="FERRIC ENTEROBACTIN TRANSPORT SYSTEM PERMEASE PROTEIN"/>
    <property type="match status" value="1"/>
</dbReference>
<keyword evidence="3" id="KW-0813">Transport</keyword>
<evidence type="ECO:0000256" key="4">
    <source>
        <dbReference type="ARBA" id="ARBA00022475"/>
    </source>
</evidence>
<dbReference type="CDD" id="cd06550">
    <property type="entry name" value="TM_ABC_iron-siderophores_like"/>
    <property type="match status" value="1"/>
</dbReference>
<evidence type="ECO:0000256" key="2">
    <source>
        <dbReference type="ARBA" id="ARBA00007935"/>
    </source>
</evidence>
<reference evidence="9 10" key="1">
    <citation type="submission" date="2008-10" db="EMBL/GenBank/DDBJ databases">
        <title>Draft genome sequence of Desulvovibrio piger (ATCC 29098).</title>
        <authorList>
            <person name="Sudarsanam P."/>
            <person name="Ley R."/>
            <person name="Guruge J."/>
            <person name="Turnbaugh P.J."/>
            <person name="Mahowald M."/>
            <person name="Liep D."/>
            <person name="Gordon J."/>
        </authorList>
    </citation>
    <scope>NUCLEOTIDE SEQUENCE [LARGE SCALE GENOMIC DNA]</scope>
    <source>
        <strain evidence="9 10">ATCC 29098</strain>
    </source>
</reference>
<dbReference type="Pfam" id="PF01032">
    <property type="entry name" value="FecCD"/>
    <property type="match status" value="1"/>
</dbReference>
<keyword evidence="6 8" id="KW-1133">Transmembrane helix</keyword>
<feature type="transmembrane region" description="Helical" evidence="8">
    <location>
        <begin position="243"/>
        <end position="264"/>
    </location>
</feature>
<sequence length="423" mass="43785">MCHWQREGRKPGAEPEYLPWTVAVGRDRYRHGSCRGEQGNTGLFQWWKGLFLFPGQRARSLMAMTGRTMPENRLTAKDAWSARRWCCCVLLAVLWCASLPLACLPGPVPVAVADVWQALGAVVGLCPPADGSIQLVVGQIRLARVLLGLLCGGALAVAGVTLQGVLRNPLADPFTLGISAGAACGASMAIALGGTLGIWAGGLAVGLSAAATVSLSALLGALLALGGALWLGSGQGSFRRETVILAGIAVAAFLGAVVALVKALNEESVTSIVFWIMGSLQGRGWDSVPLLLATLLPGLLVVLPGWRKLDMLALGDEQAAHLGLAVGRTRFWLLAGASCMTAGCVAVAGVIGFVGLVVPHVLRMLLGGAHGPLLYGAFLGGGILLVWADVLARCVLSGGQELPVGVVTALLGGPFFAFLVRRR</sequence>
<dbReference type="GO" id="GO:0022857">
    <property type="term" value="F:transmembrane transporter activity"/>
    <property type="evidence" value="ECO:0007669"/>
    <property type="project" value="InterPro"/>
</dbReference>
<evidence type="ECO:0000256" key="5">
    <source>
        <dbReference type="ARBA" id="ARBA00022692"/>
    </source>
</evidence>
<comment type="similarity">
    <text evidence="2">Belongs to the binding-protein-dependent transport system permease family. FecCD subfamily.</text>
</comment>
<reference evidence="9 10" key="2">
    <citation type="submission" date="2008-10" db="EMBL/GenBank/DDBJ databases">
        <authorList>
            <person name="Fulton L."/>
            <person name="Clifton S."/>
            <person name="Fulton B."/>
            <person name="Xu J."/>
            <person name="Minx P."/>
            <person name="Pepin K.H."/>
            <person name="Johnson M."/>
            <person name="Bhonagiri V."/>
            <person name="Nash W.E."/>
            <person name="Mardis E.R."/>
            <person name="Wilson R.K."/>
        </authorList>
    </citation>
    <scope>NUCLEOTIDE SEQUENCE [LARGE SCALE GENOMIC DNA]</scope>
    <source>
        <strain evidence="9 10">ATCC 29098</strain>
    </source>
</reference>
<feature type="transmembrane region" description="Helical" evidence="8">
    <location>
        <begin position="207"/>
        <end position="231"/>
    </location>
</feature>
<feature type="transmembrane region" description="Helical" evidence="8">
    <location>
        <begin position="285"/>
        <end position="306"/>
    </location>
</feature>
<dbReference type="InterPro" id="IPR000522">
    <property type="entry name" value="ABC_transptr_permease_BtuC"/>
</dbReference>
<name>B6WQT5_9BACT</name>
<evidence type="ECO:0000313" key="10">
    <source>
        <dbReference type="Proteomes" id="UP000003676"/>
    </source>
</evidence>